<dbReference type="Pfam" id="PF00561">
    <property type="entry name" value="Abhydrolase_1"/>
    <property type="match status" value="1"/>
</dbReference>
<evidence type="ECO:0000313" key="3">
    <source>
        <dbReference type="Proteomes" id="UP000282388"/>
    </source>
</evidence>
<dbReference type="SUPFAM" id="SSF53474">
    <property type="entry name" value="alpha/beta-Hydrolases"/>
    <property type="match status" value="1"/>
</dbReference>
<organism evidence="2 3">
    <name type="scientific">Acinetobacter tianfuensis</name>
    <dbReference type="NCBI Taxonomy" id="2419603"/>
    <lineage>
        <taxon>Bacteria</taxon>
        <taxon>Pseudomonadati</taxon>
        <taxon>Pseudomonadota</taxon>
        <taxon>Gammaproteobacteria</taxon>
        <taxon>Moraxellales</taxon>
        <taxon>Moraxellaceae</taxon>
        <taxon>Acinetobacter</taxon>
    </lineage>
</organism>
<name>A0A3A8EDR8_9GAMM</name>
<dbReference type="PANTHER" id="PTHR43194">
    <property type="entry name" value="HYDROLASE ALPHA/BETA FOLD FAMILY"/>
    <property type="match status" value="1"/>
</dbReference>
<reference evidence="2 3" key="1">
    <citation type="submission" date="2018-09" db="EMBL/GenBank/DDBJ databases">
        <title>The draft genome of Acinetobacter spp. strains.</title>
        <authorList>
            <person name="Qin J."/>
            <person name="Feng Y."/>
            <person name="Zong Z."/>
        </authorList>
    </citation>
    <scope>NUCLEOTIDE SEQUENCE [LARGE SCALE GENOMIC DNA]</scope>
    <source>
        <strain evidence="2 3">WCHAc060012</strain>
    </source>
</reference>
<protein>
    <submittedName>
        <fullName evidence="2">Alpha/beta hydrolase</fullName>
    </submittedName>
</protein>
<dbReference type="GO" id="GO:0016787">
    <property type="term" value="F:hydrolase activity"/>
    <property type="evidence" value="ECO:0007669"/>
    <property type="project" value="UniProtKB-KW"/>
</dbReference>
<dbReference type="InterPro" id="IPR000073">
    <property type="entry name" value="AB_hydrolase_1"/>
</dbReference>
<dbReference type="Proteomes" id="UP000282388">
    <property type="component" value="Unassembled WGS sequence"/>
</dbReference>
<feature type="domain" description="AB hydrolase-1" evidence="1">
    <location>
        <begin position="33"/>
        <end position="136"/>
    </location>
</feature>
<dbReference type="InterPro" id="IPR029058">
    <property type="entry name" value="AB_hydrolase_fold"/>
</dbReference>
<proteinExistence type="predicted"/>
<dbReference type="Gene3D" id="3.40.50.1820">
    <property type="entry name" value="alpha/beta hydrolase"/>
    <property type="match status" value="1"/>
</dbReference>
<dbReference type="AlphaFoldDB" id="A0A3A8EDR8"/>
<dbReference type="EMBL" id="RAXV01000010">
    <property type="protein sequence ID" value="RKG32258.1"/>
    <property type="molecule type" value="Genomic_DNA"/>
</dbReference>
<dbReference type="OrthoDB" id="9779853at2"/>
<dbReference type="InterPro" id="IPR050228">
    <property type="entry name" value="Carboxylesterase_BioH"/>
</dbReference>
<dbReference type="PRINTS" id="PR00111">
    <property type="entry name" value="ABHYDROLASE"/>
</dbReference>
<keyword evidence="3" id="KW-1185">Reference proteome</keyword>
<evidence type="ECO:0000259" key="1">
    <source>
        <dbReference type="Pfam" id="PF00561"/>
    </source>
</evidence>
<sequence length="264" mass="29812">MNIHVQQFKLPYQQGHLHAVSWQHAKTDLTLAPIILMHDSLGSTALWRDFPAQLAIQSGRQVYAYDRYGFGLSAQARAPLTLDFVLTEATDAFKALLEYFQFSQFIVLGHSVGGGMSAVIAAEYPQQCQGLITIAAQYEVEELTLNGIREAKVGFQQAEQLERLEKYHPDKAQWVLDAWTETWLSPEFRQWTLASVLHKVICPSLIIHGELDEYGSTAQPQQLFNGVAGQAEMHILEGLHHMPHKEQPELVQAIICEFLEELEC</sequence>
<dbReference type="PANTHER" id="PTHR43194:SF2">
    <property type="entry name" value="PEROXISOMAL MEMBRANE PROTEIN LPX1"/>
    <property type="match status" value="1"/>
</dbReference>
<keyword evidence="2" id="KW-0378">Hydrolase</keyword>
<accession>A0A3A8EDR8</accession>
<dbReference type="RefSeq" id="WP_120402033.1">
    <property type="nucleotide sequence ID" value="NZ_RAXV01000010.1"/>
</dbReference>
<evidence type="ECO:0000313" key="2">
    <source>
        <dbReference type="EMBL" id="RKG32258.1"/>
    </source>
</evidence>
<gene>
    <name evidence="2" type="ORF">D7V32_06215</name>
</gene>
<comment type="caution">
    <text evidence="2">The sequence shown here is derived from an EMBL/GenBank/DDBJ whole genome shotgun (WGS) entry which is preliminary data.</text>
</comment>